<proteinExistence type="predicted"/>
<dbReference type="AlphaFoldDB" id="A0A9W8LF55"/>
<feature type="chain" id="PRO_5040729833" evidence="1">
    <location>
        <begin position="20"/>
        <end position="135"/>
    </location>
</feature>
<comment type="caution">
    <text evidence="2">The sequence shown here is derived from an EMBL/GenBank/DDBJ whole genome shotgun (WGS) entry which is preliminary data.</text>
</comment>
<evidence type="ECO:0000313" key="3">
    <source>
        <dbReference type="Proteomes" id="UP001140217"/>
    </source>
</evidence>
<reference evidence="2" key="1">
    <citation type="submission" date="2022-07" db="EMBL/GenBank/DDBJ databases">
        <title>Phylogenomic reconstructions and comparative analyses of Kickxellomycotina fungi.</title>
        <authorList>
            <person name="Reynolds N.K."/>
            <person name="Stajich J.E."/>
            <person name="Barry K."/>
            <person name="Grigoriev I.V."/>
            <person name="Crous P."/>
            <person name="Smith M.E."/>
        </authorList>
    </citation>
    <scope>NUCLEOTIDE SEQUENCE</scope>
    <source>
        <strain evidence="2">NBRC 105414</strain>
    </source>
</reference>
<accession>A0A9W8LF55</accession>
<protein>
    <submittedName>
        <fullName evidence="2">Uncharacterized protein</fullName>
    </submittedName>
</protein>
<name>A0A9W8LF55_9FUNG</name>
<sequence>MKPVRLLAAALAPLALAAAGPLPAAPRDLTQPEARAAAAQLGRQFVDALYDLRTSIADPAAAAHVRAKDDDAGDDDDSTTKLINKAARAFRPIVKEMAAVVNSALPAGPQRQLVKATADAVDSLMPLILKYALGI</sequence>
<organism evidence="2 3">
    <name type="scientific">Coemansia javaensis</name>
    <dbReference type="NCBI Taxonomy" id="2761396"/>
    <lineage>
        <taxon>Eukaryota</taxon>
        <taxon>Fungi</taxon>
        <taxon>Fungi incertae sedis</taxon>
        <taxon>Zoopagomycota</taxon>
        <taxon>Kickxellomycotina</taxon>
        <taxon>Kickxellomycetes</taxon>
        <taxon>Kickxellales</taxon>
        <taxon>Kickxellaceae</taxon>
        <taxon>Coemansia</taxon>
    </lineage>
</organism>
<dbReference type="OrthoDB" id="5584344at2759"/>
<gene>
    <name evidence="2" type="ORF">H4R18_005556</name>
</gene>
<evidence type="ECO:0000313" key="2">
    <source>
        <dbReference type="EMBL" id="KAJ2776648.1"/>
    </source>
</evidence>
<feature type="signal peptide" evidence="1">
    <location>
        <begin position="1"/>
        <end position="19"/>
    </location>
</feature>
<keyword evidence="1" id="KW-0732">Signal</keyword>
<evidence type="ECO:0000256" key="1">
    <source>
        <dbReference type="SAM" id="SignalP"/>
    </source>
</evidence>
<dbReference type="Proteomes" id="UP001140217">
    <property type="component" value="Unassembled WGS sequence"/>
</dbReference>
<keyword evidence="3" id="KW-1185">Reference proteome</keyword>
<dbReference type="EMBL" id="JANBUL010000344">
    <property type="protein sequence ID" value="KAJ2776648.1"/>
    <property type="molecule type" value="Genomic_DNA"/>
</dbReference>